<accession>A0AAD9B0W1</accession>
<proteinExistence type="predicted"/>
<sequence length="175" mass="19356">MPWLGAESRVTVKKKVVSNPRTPISPSYWLGSLPNIQDEQRQRLHDAYSAFPSPHVDSSGWLAEKNHPRYQTTRTPNSCRIKMGPVEKLRSSRVFHMGPGSKHRTGHAAAAAAAAGFACLQKILIVPRHMQNCNRLIGSSIPANISGNTREINLDKEFASGCRLRKCSAADKESR</sequence>
<keyword evidence="2" id="KW-1185">Reference proteome</keyword>
<evidence type="ECO:0000313" key="2">
    <source>
        <dbReference type="Proteomes" id="UP001243330"/>
    </source>
</evidence>
<dbReference type="AlphaFoldDB" id="A0AAD9B0W1"/>
<dbReference type="Proteomes" id="UP001243330">
    <property type="component" value="Unassembled WGS sequence"/>
</dbReference>
<dbReference type="EMBL" id="JAQOWY010000004">
    <property type="protein sequence ID" value="KAK1856865.1"/>
    <property type="molecule type" value="Genomic_DNA"/>
</dbReference>
<reference evidence="1" key="1">
    <citation type="submission" date="2023-01" db="EMBL/GenBank/DDBJ databases">
        <title>Colletotrichum chrysophilum M932 genome sequence.</title>
        <authorList>
            <person name="Baroncelli R."/>
        </authorList>
    </citation>
    <scope>NUCLEOTIDE SEQUENCE</scope>
    <source>
        <strain evidence="1">M932</strain>
    </source>
</reference>
<gene>
    <name evidence="1" type="ORF">CCHR01_00427</name>
</gene>
<protein>
    <submittedName>
        <fullName evidence="1">Uncharacterized protein</fullName>
    </submittedName>
</protein>
<evidence type="ECO:0000313" key="1">
    <source>
        <dbReference type="EMBL" id="KAK1856865.1"/>
    </source>
</evidence>
<name>A0AAD9B0W1_9PEZI</name>
<organism evidence="1 2">
    <name type="scientific">Colletotrichum chrysophilum</name>
    <dbReference type="NCBI Taxonomy" id="1836956"/>
    <lineage>
        <taxon>Eukaryota</taxon>
        <taxon>Fungi</taxon>
        <taxon>Dikarya</taxon>
        <taxon>Ascomycota</taxon>
        <taxon>Pezizomycotina</taxon>
        <taxon>Sordariomycetes</taxon>
        <taxon>Hypocreomycetidae</taxon>
        <taxon>Glomerellales</taxon>
        <taxon>Glomerellaceae</taxon>
        <taxon>Colletotrichum</taxon>
        <taxon>Colletotrichum gloeosporioides species complex</taxon>
    </lineage>
</organism>
<comment type="caution">
    <text evidence="1">The sequence shown here is derived from an EMBL/GenBank/DDBJ whole genome shotgun (WGS) entry which is preliminary data.</text>
</comment>